<dbReference type="AlphaFoldDB" id="A9BB19"/>
<evidence type="ECO:0008006" key="3">
    <source>
        <dbReference type="Google" id="ProtNLM"/>
    </source>
</evidence>
<evidence type="ECO:0000313" key="2">
    <source>
        <dbReference type="Proteomes" id="UP000000788"/>
    </source>
</evidence>
<proteinExistence type="predicted"/>
<dbReference type="RefSeq" id="WP_012195652.1">
    <property type="nucleotide sequence ID" value="NC_009976.1"/>
</dbReference>
<dbReference type="EMBL" id="CP000878">
    <property type="protein sequence ID" value="ABX09031.1"/>
    <property type="molecule type" value="Genomic_DNA"/>
</dbReference>
<dbReference type="OrthoDB" id="460303at2"/>
<evidence type="ECO:0000313" key="1">
    <source>
        <dbReference type="EMBL" id="ABX09031.1"/>
    </source>
</evidence>
<keyword evidence="2" id="KW-1185">Reference proteome</keyword>
<dbReference type="Pfam" id="PF11209">
    <property type="entry name" value="LmeA"/>
    <property type="match status" value="1"/>
</dbReference>
<dbReference type="STRING" id="93059.P9211_11001"/>
<dbReference type="eggNOG" id="ENOG5030PJP">
    <property type="taxonomic scope" value="Bacteria"/>
</dbReference>
<accession>A9BB19</accession>
<organism evidence="1 2">
    <name type="scientific">Prochlorococcus marinus (strain MIT 9211)</name>
    <dbReference type="NCBI Taxonomy" id="93059"/>
    <lineage>
        <taxon>Bacteria</taxon>
        <taxon>Bacillati</taxon>
        <taxon>Cyanobacteriota</taxon>
        <taxon>Cyanophyceae</taxon>
        <taxon>Synechococcales</taxon>
        <taxon>Prochlorococcaceae</taxon>
        <taxon>Prochlorococcus</taxon>
    </lineage>
</organism>
<dbReference type="InterPro" id="IPR021373">
    <property type="entry name" value="DUF2993"/>
</dbReference>
<name>A9BB19_PROM4</name>
<dbReference type="KEGG" id="pmj:P9211_11001"/>
<dbReference type="Proteomes" id="UP000000788">
    <property type="component" value="Chromosome"/>
</dbReference>
<sequence length="214" mass="24308">MEVKKHSPRSNNSFTSLIETSLKLWIKTKCNSIKDLSLEINTSPSNLLKGHVSQVNLEASKVDFKGIIIDKINICAEGIKLKLLLYKLTPKVSLSKEFHIDFEILLSKDGINKIISSEKWSWIRSWFKKEFSLNYHFKILGIRNNLLILQTLNSIEDITIEKNLSIKVINGTLEISDIASKKTSLFPMDESINIKEATTDDNSIRVKCSSKVTP</sequence>
<reference evidence="1 2" key="1">
    <citation type="journal article" date="2007" name="PLoS Genet.">
        <title>Patterns and implications of gene gain and loss in the evolution of Prochlorococcus.</title>
        <authorList>
            <person name="Kettler G.C."/>
            <person name="Martiny A.C."/>
            <person name="Huang K."/>
            <person name="Zucker J."/>
            <person name="Coleman M.L."/>
            <person name="Rodrigue S."/>
            <person name="Chen F."/>
            <person name="Lapidus A."/>
            <person name="Ferriera S."/>
            <person name="Johnson J."/>
            <person name="Steglich C."/>
            <person name="Church G.M."/>
            <person name="Richardson P."/>
            <person name="Chisholm S.W."/>
        </authorList>
    </citation>
    <scope>NUCLEOTIDE SEQUENCE [LARGE SCALE GENOMIC DNA]</scope>
    <source>
        <strain evidence="2">MIT 9211</strain>
    </source>
</reference>
<protein>
    <recommendedName>
        <fullName evidence="3">DUF2993 domain-containing protein</fullName>
    </recommendedName>
</protein>
<gene>
    <name evidence="1" type="ordered locus">P9211_11001</name>
</gene>
<dbReference type="HOGENOM" id="CLU_1331361_0_0_3"/>